<accession>A0A9P8XZN0</accession>
<name>A0A9P8XZN0_9PEZI</name>
<reference evidence="2" key="1">
    <citation type="journal article" date="2021" name="Nat. Commun.">
        <title>Genetic determinants of endophytism in the Arabidopsis root mycobiome.</title>
        <authorList>
            <person name="Mesny F."/>
            <person name="Miyauchi S."/>
            <person name="Thiergart T."/>
            <person name="Pickel B."/>
            <person name="Atanasova L."/>
            <person name="Karlsson M."/>
            <person name="Huettel B."/>
            <person name="Barry K.W."/>
            <person name="Haridas S."/>
            <person name="Chen C."/>
            <person name="Bauer D."/>
            <person name="Andreopoulos W."/>
            <person name="Pangilinan J."/>
            <person name="LaButti K."/>
            <person name="Riley R."/>
            <person name="Lipzen A."/>
            <person name="Clum A."/>
            <person name="Drula E."/>
            <person name="Henrissat B."/>
            <person name="Kohler A."/>
            <person name="Grigoriev I.V."/>
            <person name="Martin F.M."/>
            <person name="Hacquard S."/>
        </authorList>
    </citation>
    <scope>NUCLEOTIDE SEQUENCE</scope>
    <source>
        <strain evidence="2">MPI-CAGE-CH-0230</strain>
    </source>
</reference>
<dbReference type="Proteomes" id="UP000756346">
    <property type="component" value="Unassembled WGS sequence"/>
</dbReference>
<feature type="signal peptide" evidence="1">
    <location>
        <begin position="1"/>
        <end position="17"/>
    </location>
</feature>
<evidence type="ECO:0000313" key="3">
    <source>
        <dbReference type="Proteomes" id="UP000756346"/>
    </source>
</evidence>
<keyword evidence="3" id="KW-1185">Reference proteome</keyword>
<protein>
    <submittedName>
        <fullName evidence="2">Uncharacterized protein</fullName>
    </submittedName>
</protein>
<evidence type="ECO:0000256" key="1">
    <source>
        <dbReference type="SAM" id="SignalP"/>
    </source>
</evidence>
<dbReference type="EMBL" id="JAGTJQ010000009">
    <property type="protein sequence ID" value="KAH7024583.1"/>
    <property type="molecule type" value="Genomic_DNA"/>
</dbReference>
<feature type="chain" id="PRO_5040408360" evidence="1">
    <location>
        <begin position="18"/>
        <end position="113"/>
    </location>
</feature>
<dbReference type="OrthoDB" id="2251794at2759"/>
<dbReference type="RefSeq" id="XP_046008131.1">
    <property type="nucleotide sequence ID" value="XM_046155013.1"/>
</dbReference>
<sequence length="113" mass="12317">MRFTTLFAVGLSALALASPVAEPQDDIQDPSPLALEDRAYQPTYYVISCQVTASALKYRTCGSSTCPAVGQYTKGKVLPVHKVLRNEIPAWYHLKNGYYVSSQYCSVYGGSAT</sequence>
<evidence type="ECO:0000313" key="2">
    <source>
        <dbReference type="EMBL" id="KAH7024583.1"/>
    </source>
</evidence>
<organism evidence="2 3">
    <name type="scientific">Microdochium trichocladiopsis</name>
    <dbReference type="NCBI Taxonomy" id="1682393"/>
    <lineage>
        <taxon>Eukaryota</taxon>
        <taxon>Fungi</taxon>
        <taxon>Dikarya</taxon>
        <taxon>Ascomycota</taxon>
        <taxon>Pezizomycotina</taxon>
        <taxon>Sordariomycetes</taxon>
        <taxon>Xylariomycetidae</taxon>
        <taxon>Xylariales</taxon>
        <taxon>Microdochiaceae</taxon>
        <taxon>Microdochium</taxon>
    </lineage>
</organism>
<proteinExistence type="predicted"/>
<keyword evidence="1" id="KW-0732">Signal</keyword>
<comment type="caution">
    <text evidence="2">The sequence shown here is derived from an EMBL/GenBank/DDBJ whole genome shotgun (WGS) entry which is preliminary data.</text>
</comment>
<dbReference type="GeneID" id="70184559"/>
<dbReference type="AlphaFoldDB" id="A0A9P8XZN0"/>
<gene>
    <name evidence="2" type="ORF">B0I36DRAFT_331656</name>
</gene>